<dbReference type="GO" id="GO:0008690">
    <property type="term" value="F:3-deoxy-manno-octulosonate cytidylyltransferase activity"/>
    <property type="evidence" value="ECO:0007669"/>
    <property type="project" value="UniProtKB-EC"/>
</dbReference>
<dbReference type="CDD" id="cd02517">
    <property type="entry name" value="CMP-KDO-Synthetase"/>
    <property type="match status" value="1"/>
</dbReference>
<comment type="pathway">
    <text evidence="4">Nucleotide-sugar biosynthesis; CMP-3-deoxy-D-manno-octulosonate biosynthesis; CMP-3-deoxy-D-manno-octulosonate from 3-deoxy-D-manno-octulosonate and CTP: step 1/1.</text>
</comment>
<dbReference type="PANTHER" id="PTHR42866">
    <property type="entry name" value="3-DEOXY-MANNO-OCTULOSONATE CYTIDYLYLTRANSFERASE"/>
    <property type="match status" value="1"/>
</dbReference>
<dbReference type="NCBIfam" id="NF003950">
    <property type="entry name" value="PRK05450.1-3"/>
    <property type="match status" value="1"/>
</dbReference>
<keyword evidence="6" id="KW-1185">Reference proteome</keyword>
<reference evidence="5 6" key="1">
    <citation type="submission" date="2024-04" db="EMBL/GenBank/DDBJ databases">
        <authorList>
            <person name="Cremers G."/>
        </authorList>
    </citation>
    <scope>NUCLEOTIDE SEQUENCE [LARGE SCALE GENOMIC DNA]</scope>
    <source>
        <strain evidence="5">MeCH1-AG</strain>
    </source>
</reference>
<dbReference type="InterPro" id="IPR004528">
    <property type="entry name" value="KdsB"/>
</dbReference>
<name>A0ABM9NHS7_9GAMM</name>
<dbReference type="SUPFAM" id="SSF53448">
    <property type="entry name" value="Nucleotide-diphospho-sugar transferases"/>
    <property type="match status" value="1"/>
</dbReference>
<comment type="function">
    <text evidence="4">Activates KDO (a required 8-carbon sugar) for incorporation into bacterial lipopolysaccharide in Gram-negative bacteria.</text>
</comment>
<evidence type="ECO:0000313" key="6">
    <source>
        <dbReference type="Proteomes" id="UP001497493"/>
    </source>
</evidence>
<comment type="similarity">
    <text evidence="4">Belongs to the KdsB family.</text>
</comment>
<proteinExistence type="inferred from homology"/>
<dbReference type="NCBIfam" id="NF003952">
    <property type="entry name" value="PRK05450.1-5"/>
    <property type="match status" value="1"/>
</dbReference>
<organism evidence="5 6">
    <name type="scientific">Candidatus Methylocalor cossyra</name>
    <dbReference type="NCBI Taxonomy" id="3108543"/>
    <lineage>
        <taxon>Bacteria</taxon>
        <taxon>Pseudomonadati</taxon>
        <taxon>Pseudomonadota</taxon>
        <taxon>Gammaproteobacteria</taxon>
        <taxon>Methylococcales</taxon>
        <taxon>Methylococcaceae</taxon>
        <taxon>Candidatus Methylocalor</taxon>
    </lineage>
</organism>
<dbReference type="EC" id="2.7.7.38" evidence="4"/>
<evidence type="ECO:0000256" key="1">
    <source>
        <dbReference type="ARBA" id="ARBA00022679"/>
    </source>
</evidence>
<comment type="subcellular location">
    <subcellularLocation>
        <location evidence="4">Cytoplasm</location>
    </subcellularLocation>
</comment>
<sequence>MTAFKVVIPARYGSTRLPGKPLLPIAGRPMIVHVCQRALETGAEVVLATDDARILQAVSGLPVRALLTRPDHGSGTERISEVVDVLGWGDRELVVNLQGDEPLMRPDLIRRLATALAERQDLGMATLATRIRDPAEVLDPHVVKTVTDRAGHALYFSRAPIPYQRDSCADGPQLEDEGPWLRHIGVYAYSVGFLRRYVRWPRSPLETVEALEQLRVLWHGERILVLPVEDPPEGGVDTEADWRRVEATLTAR</sequence>
<dbReference type="RefSeq" id="WP_348759664.1">
    <property type="nucleotide sequence ID" value="NZ_OZ026884.1"/>
</dbReference>
<dbReference type="Proteomes" id="UP001497493">
    <property type="component" value="Chromosome"/>
</dbReference>
<dbReference type="EMBL" id="OZ026884">
    <property type="protein sequence ID" value="CAL1240160.1"/>
    <property type="molecule type" value="Genomic_DNA"/>
</dbReference>
<evidence type="ECO:0000313" key="5">
    <source>
        <dbReference type="EMBL" id="CAL1240160.1"/>
    </source>
</evidence>
<accession>A0ABM9NHS7</accession>
<comment type="catalytic activity">
    <reaction evidence="4">
        <text>3-deoxy-alpha-D-manno-oct-2-ulosonate + CTP = CMP-3-deoxy-beta-D-manno-octulosonate + diphosphate</text>
        <dbReference type="Rhea" id="RHEA:23448"/>
        <dbReference type="ChEBI" id="CHEBI:33019"/>
        <dbReference type="ChEBI" id="CHEBI:37563"/>
        <dbReference type="ChEBI" id="CHEBI:85986"/>
        <dbReference type="ChEBI" id="CHEBI:85987"/>
        <dbReference type="EC" id="2.7.7.38"/>
    </reaction>
</comment>
<dbReference type="InterPro" id="IPR003329">
    <property type="entry name" value="Cytidylyl_trans"/>
</dbReference>
<keyword evidence="3 4" id="KW-0448">Lipopolysaccharide biosynthesis</keyword>
<evidence type="ECO:0000256" key="3">
    <source>
        <dbReference type="ARBA" id="ARBA00022985"/>
    </source>
</evidence>
<keyword evidence="2 4" id="KW-0548">Nucleotidyltransferase</keyword>
<protein>
    <recommendedName>
        <fullName evidence="4">3-deoxy-manno-octulosonate cytidylyltransferase</fullName>
        <ecNumber evidence="4">2.7.7.38</ecNumber>
    </recommendedName>
    <alternativeName>
        <fullName evidence="4">CMP-2-keto-3-deoxyoctulosonic acid synthase</fullName>
        <shortName evidence="4">CKS</shortName>
        <shortName evidence="4">CMP-KDO synthase</shortName>
    </alternativeName>
</protein>
<dbReference type="HAMAP" id="MF_00057">
    <property type="entry name" value="KdsB"/>
    <property type="match status" value="1"/>
</dbReference>
<keyword evidence="1 4" id="KW-0808">Transferase</keyword>
<evidence type="ECO:0000256" key="2">
    <source>
        <dbReference type="ARBA" id="ARBA00022695"/>
    </source>
</evidence>
<dbReference type="Gene3D" id="3.90.550.10">
    <property type="entry name" value="Spore Coat Polysaccharide Biosynthesis Protein SpsA, Chain A"/>
    <property type="match status" value="1"/>
</dbReference>
<keyword evidence="4" id="KW-0963">Cytoplasm</keyword>
<dbReference type="NCBIfam" id="TIGR00466">
    <property type="entry name" value="kdsB"/>
    <property type="match status" value="1"/>
</dbReference>
<dbReference type="InterPro" id="IPR029044">
    <property type="entry name" value="Nucleotide-diphossugar_trans"/>
</dbReference>
<evidence type="ECO:0000256" key="4">
    <source>
        <dbReference type="HAMAP-Rule" id="MF_00057"/>
    </source>
</evidence>
<dbReference type="PANTHER" id="PTHR42866:SF2">
    <property type="entry name" value="3-DEOXY-MANNO-OCTULOSONATE CYTIDYLYLTRANSFERASE, MITOCHONDRIAL"/>
    <property type="match status" value="1"/>
</dbReference>
<gene>
    <name evidence="4 5" type="primary">kdsB</name>
    <name evidence="5" type="ORF">MECH1_V1_1384</name>
</gene>
<dbReference type="Pfam" id="PF02348">
    <property type="entry name" value="CTP_transf_3"/>
    <property type="match status" value="1"/>
</dbReference>